<proteinExistence type="predicted"/>
<keyword evidence="2" id="KW-0808">Transferase</keyword>
<dbReference type="RefSeq" id="WP_044203376.1">
    <property type="nucleotide sequence ID" value="NZ_JQOF01000002.1"/>
</dbReference>
<evidence type="ECO:0000313" key="3">
    <source>
        <dbReference type="Proteomes" id="UP000029447"/>
    </source>
</evidence>
<dbReference type="Gene3D" id="3.90.550.10">
    <property type="entry name" value="Spore Coat Polysaccharide Biosynthesis Protein SpsA, Chain A"/>
    <property type="match status" value="1"/>
</dbReference>
<reference evidence="2 3" key="1">
    <citation type="submission" date="2014-08" db="EMBL/GenBank/DDBJ databases">
        <title>Genome sequences of NCPPB Pectobacterium isolates.</title>
        <authorList>
            <person name="Glover R.H."/>
            <person name="Sapp M."/>
            <person name="Elphinstone J."/>
        </authorList>
    </citation>
    <scope>NUCLEOTIDE SEQUENCE [LARGE SCALE GENOMIC DNA]</scope>
    <source>
        <strain evidence="2 3">NCPPB3841</strain>
    </source>
</reference>
<sequence length="283" mass="33050">MNKKVSVIIPVYNHDKYVEDAISSVFNQTYKNIEVIVLNDGSTDNSHSVIVELKKKYDFVYINKSNEGLSKTLQEGLKLCSGDFISPLASDDMWLENKLEEQVNYMNIHSSCVACCAYVNTIDENNNIMSLAIRDELESFNFERIMLEGYKIPPATILIRRDSLSENNYRDDLKVEDLFLWLSLTKDSGTIDILPHVLANYRIHSTNTTGNLALIAKYHHMTIDFFKNENIYERSKNEWRKFSFRQLSRDYKKEAIKLMSLNPYFIFSKEFLIGIMKILFIWK</sequence>
<comment type="caution">
    <text evidence="2">The sequence shown here is derived from an EMBL/GenBank/DDBJ whole genome shotgun (WGS) entry which is preliminary data.</text>
</comment>
<dbReference type="InterPro" id="IPR001173">
    <property type="entry name" value="Glyco_trans_2-like"/>
</dbReference>
<accession>A0ABR4VUF3</accession>
<dbReference type="Proteomes" id="UP000029447">
    <property type="component" value="Unassembled WGS sequence"/>
</dbReference>
<dbReference type="EMBL" id="JQOF01000002">
    <property type="protein sequence ID" value="KGA42898.1"/>
    <property type="molecule type" value="Genomic_DNA"/>
</dbReference>
<dbReference type="Pfam" id="PF00535">
    <property type="entry name" value="Glycos_transf_2"/>
    <property type="match status" value="1"/>
</dbReference>
<organism evidence="2 3">
    <name type="scientific">Pectobacterium odoriferum</name>
    <dbReference type="NCBI Taxonomy" id="78398"/>
    <lineage>
        <taxon>Bacteria</taxon>
        <taxon>Pseudomonadati</taxon>
        <taxon>Pseudomonadota</taxon>
        <taxon>Gammaproteobacteria</taxon>
        <taxon>Enterobacterales</taxon>
        <taxon>Pectobacteriaceae</taxon>
        <taxon>Pectobacterium</taxon>
    </lineage>
</organism>
<dbReference type="SUPFAM" id="SSF53448">
    <property type="entry name" value="Nucleotide-diphospho-sugar transferases"/>
    <property type="match status" value="1"/>
</dbReference>
<keyword evidence="3" id="KW-1185">Reference proteome</keyword>
<dbReference type="PANTHER" id="PTHR22916">
    <property type="entry name" value="GLYCOSYLTRANSFERASE"/>
    <property type="match status" value="1"/>
</dbReference>
<evidence type="ECO:0000259" key="1">
    <source>
        <dbReference type="Pfam" id="PF00535"/>
    </source>
</evidence>
<name>A0ABR4VUF3_9GAMM</name>
<dbReference type="GO" id="GO:0016740">
    <property type="term" value="F:transferase activity"/>
    <property type="evidence" value="ECO:0007669"/>
    <property type="project" value="UniProtKB-KW"/>
</dbReference>
<dbReference type="InterPro" id="IPR029044">
    <property type="entry name" value="Nucleotide-diphossugar_trans"/>
</dbReference>
<protein>
    <submittedName>
        <fullName evidence="2">Glycosyl transferase family 2</fullName>
    </submittedName>
</protein>
<dbReference type="PANTHER" id="PTHR22916:SF3">
    <property type="entry name" value="UDP-GLCNAC:BETAGAL BETA-1,3-N-ACETYLGLUCOSAMINYLTRANSFERASE-LIKE PROTEIN 1"/>
    <property type="match status" value="1"/>
</dbReference>
<feature type="domain" description="Glycosyltransferase 2-like" evidence="1">
    <location>
        <begin position="6"/>
        <end position="153"/>
    </location>
</feature>
<gene>
    <name evidence="2" type="ORF">KU75_03305</name>
</gene>
<evidence type="ECO:0000313" key="2">
    <source>
        <dbReference type="EMBL" id="KGA42898.1"/>
    </source>
</evidence>